<dbReference type="AlphaFoldDB" id="A0A8C0VSA3"/>
<keyword evidence="3" id="KW-1185">Reference proteome</keyword>
<organism evidence="2 3">
    <name type="scientific">Cyanistes caeruleus</name>
    <name type="common">Eurasian blue tit</name>
    <name type="synonym">Parus caeruleus</name>
    <dbReference type="NCBI Taxonomy" id="156563"/>
    <lineage>
        <taxon>Eukaryota</taxon>
        <taxon>Metazoa</taxon>
        <taxon>Chordata</taxon>
        <taxon>Craniata</taxon>
        <taxon>Vertebrata</taxon>
        <taxon>Euteleostomi</taxon>
        <taxon>Archelosauria</taxon>
        <taxon>Archosauria</taxon>
        <taxon>Dinosauria</taxon>
        <taxon>Saurischia</taxon>
        <taxon>Theropoda</taxon>
        <taxon>Coelurosauria</taxon>
        <taxon>Aves</taxon>
        <taxon>Neognathae</taxon>
        <taxon>Neoaves</taxon>
        <taxon>Telluraves</taxon>
        <taxon>Australaves</taxon>
        <taxon>Passeriformes</taxon>
        <taxon>Paridae</taxon>
        <taxon>Cyanistes</taxon>
    </lineage>
</organism>
<proteinExistence type="predicted"/>
<evidence type="ECO:0000256" key="1">
    <source>
        <dbReference type="SAM" id="MobiDB-lite"/>
    </source>
</evidence>
<sequence length="70" mass="7700">ICPDPLWGAQPLQLHRRASQPCPSRATPEGSSHPTATPQPPQSTFPAVQGFSQHEKTKENNVQCLLGKWK</sequence>
<dbReference type="Ensembl" id="ENSCCET00000041561.1">
    <property type="protein sequence ID" value="ENSCCEP00000028147.1"/>
    <property type="gene ID" value="ENSCCEG00000024390.1"/>
</dbReference>
<protein>
    <submittedName>
        <fullName evidence="2">Uncharacterized protein</fullName>
    </submittedName>
</protein>
<reference evidence="2" key="2">
    <citation type="submission" date="2025-09" db="UniProtKB">
        <authorList>
            <consortium name="Ensembl"/>
        </authorList>
    </citation>
    <scope>IDENTIFICATION</scope>
</reference>
<evidence type="ECO:0000313" key="3">
    <source>
        <dbReference type="Proteomes" id="UP000694410"/>
    </source>
</evidence>
<accession>A0A8C0VSA3</accession>
<name>A0A8C0VSA3_CYACU</name>
<feature type="region of interest" description="Disordered" evidence="1">
    <location>
        <begin position="1"/>
        <end position="70"/>
    </location>
</feature>
<evidence type="ECO:0000313" key="2">
    <source>
        <dbReference type="Ensembl" id="ENSCCEP00000028147.1"/>
    </source>
</evidence>
<reference evidence="2" key="1">
    <citation type="submission" date="2025-08" db="UniProtKB">
        <authorList>
            <consortium name="Ensembl"/>
        </authorList>
    </citation>
    <scope>IDENTIFICATION</scope>
</reference>
<dbReference type="Proteomes" id="UP000694410">
    <property type="component" value="Unplaced"/>
</dbReference>